<dbReference type="AlphaFoldDB" id="A0A9P8RT46"/>
<evidence type="ECO:0000256" key="4">
    <source>
        <dbReference type="ARBA" id="ARBA00022679"/>
    </source>
</evidence>
<evidence type="ECO:0000256" key="1">
    <source>
        <dbReference type="ARBA" id="ARBA00001947"/>
    </source>
</evidence>
<evidence type="ECO:0000259" key="9">
    <source>
        <dbReference type="Pfam" id="PF00432"/>
    </source>
</evidence>
<protein>
    <recommendedName>
        <fullName evidence="9">Prenyltransferase alpha-alpha toroid domain-containing protein</fullName>
    </recommendedName>
</protein>
<evidence type="ECO:0000256" key="2">
    <source>
        <dbReference type="ARBA" id="ARBA00010497"/>
    </source>
</evidence>
<dbReference type="InterPro" id="IPR001330">
    <property type="entry name" value="Prenyltrans"/>
</dbReference>
<dbReference type="Pfam" id="PF00432">
    <property type="entry name" value="Prenyltrans"/>
    <property type="match status" value="1"/>
</dbReference>
<feature type="domain" description="Prenyltransferase alpha-alpha toroid" evidence="9">
    <location>
        <begin position="9"/>
        <end position="382"/>
    </location>
</feature>
<proteinExistence type="inferred from homology"/>
<evidence type="ECO:0000256" key="5">
    <source>
        <dbReference type="ARBA" id="ARBA00022723"/>
    </source>
</evidence>
<dbReference type="InterPro" id="IPR008930">
    <property type="entry name" value="Terpenoid_cyclase/PrenylTrfase"/>
</dbReference>
<dbReference type="EMBL" id="JAGHQM010000067">
    <property type="protein sequence ID" value="KAH0565710.1"/>
    <property type="molecule type" value="Genomic_DNA"/>
</dbReference>
<sequence>MATADTSVLHRDRHIKYWLRCLRSPLPTGYTSNDSNRMTLAFFTISALDVLDILHTHTNASERDEWIDWIYRCQLARGGFRGFTGADFGARGSVENEAWDPANLAATFFALATLVVLGDGLERVRRVECLEWLRRLQWKDGSFGELLGDGGKIEGTRDMRYCYMAAGVRWILRGGVEGAKAADIAGKDIDVETLVRFINSSEVCRSTPVAGMTYCGISALSFLDRLPKPPADAGSKAQELGGTGDEPPPVLLTGLPSLEGTVHWLVGRQTAYFPDDEIQEEEEGDGELESATSSQEQSSDLEQERMAAKMASESFPHEIPYAGFGGRCNKSSDTCYSFWVGGALAILDRVNLIDTSANRRFLLECTQHSVLGGFGKLPGDIPGLSASTDLSSMLFFLNSV</sequence>
<dbReference type="GO" id="GO:0005953">
    <property type="term" value="C:CAAX-protein geranylgeranyltransferase complex"/>
    <property type="evidence" value="ECO:0007669"/>
    <property type="project" value="TreeGrafter"/>
</dbReference>
<feature type="compositionally biased region" description="Acidic residues" evidence="8">
    <location>
        <begin position="279"/>
        <end position="288"/>
    </location>
</feature>
<evidence type="ECO:0000256" key="8">
    <source>
        <dbReference type="SAM" id="MobiDB-lite"/>
    </source>
</evidence>
<dbReference type="Proteomes" id="UP000750711">
    <property type="component" value="Unassembled WGS sequence"/>
</dbReference>
<dbReference type="PANTHER" id="PTHR11774:SF4">
    <property type="entry name" value="GERANYLGERANYL TRANSFERASE TYPE-1 SUBUNIT BETA"/>
    <property type="match status" value="1"/>
</dbReference>
<gene>
    <name evidence="10" type="ORF">GP486_000902</name>
</gene>
<keyword evidence="3" id="KW-0637">Prenyltransferase</keyword>
<comment type="similarity">
    <text evidence="2">Belongs to the protein prenyltransferase subunit beta family.</text>
</comment>
<dbReference type="InterPro" id="IPR045089">
    <property type="entry name" value="PGGT1B-like"/>
</dbReference>
<organism evidence="10 11">
    <name type="scientific">Trichoglossum hirsutum</name>
    <dbReference type="NCBI Taxonomy" id="265104"/>
    <lineage>
        <taxon>Eukaryota</taxon>
        <taxon>Fungi</taxon>
        <taxon>Dikarya</taxon>
        <taxon>Ascomycota</taxon>
        <taxon>Pezizomycotina</taxon>
        <taxon>Geoglossomycetes</taxon>
        <taxon>Geoglossales</taxon>
        <taxon>Geoglossaceae</taxon>
        <taxon>Trichoglossum</taxon>
    </lineage>
</organism>
<accession>A0A9P8RT46</accession>
<dbReference type="GO" id="GO:0004662">
    <property type="term" value="F:CAAX-protein geranylgeranyltransferase activity"/>
    <property type="evidence" value="ECO:0007669"/>
    <property type="project" value="TreeGrafter"/>
</dbReference>
<feature type="region of interest" description="Disordered" evidence="8">
    <location>
        <begin position="279"/>
        <end position="306"/>
    </location>
</feature>
<comment type="cofactor">
    <cofactor evidence="1">
        <name>Zn(2+)</name>
        <dbReference type="ChEBI" id="CHEBI:29105"/>
    </cofactor>
</comment>
<comment type="caution">
    <text evidence="10">The sequence shown here is derived from an EMBL/GenBank/DDBJ whole genome shotgun (WGS) entry which is preliminary data.</text>
</comment>
<keyword evidence="4" id="KW-0808">Transferase</keyword>
<evidence type="ECO:0000256" key="7">
    <source>
        <dbReference type="ARBA" id="ARBA00022833"/>
    </source>
</evidence>
<feature type="region of interest" description="Disordered" evidence="8">
    <location>
        <begin position="230"/>
        <end position="253"/>
    </location>
</feature>
<keyword evidence="6" id="KW-0677">Repeat</keyword>
<evidence type="ECO:0000313" key="10">
    <source>
        <dbReference type="EMBL" id="KAH0565710.1"/>
    </source>
</evidence>
<evidence type="ECO:0000256" key="3">
    <source>
        <dbReference type="ARBA" id="ARBA00022602"/>
    </source>
</evidence>
<dbReference type="SUPFAM" id="SSF48239">
    <property type="entry name" value="Terpenoid cyclases/Protein prenyltransferases"/>
    <property type="match status" value="1"/>
</dbReference>
<keyword evidence="7" id="KW-0862">Zinc</keyword>
<evidence type="ECO:0000256" key="6">
    <source>
        <dbReference type="ARBA" id="ARBA00022737"/>
    </source>
</evidence>
<name>A0A9P8RT46_9PEZI</name>
<keyword evidence="5" id="KW-0479">Metal-binding</keyword>
<dbReference type="PANTHER" id="PTHR11774">
    <property type="entry name" value="GERANYLGERANYL TRANSFERASE TYPE BETA SUBUNIT"/>
    <property type="match status" value="1"/>
</dbReference>
<dbReference type="Gene3D" id="1.50.10.20">
    <property type="match status" value="1"/>
</dbReference>
<dbReference type="GO" id="GO:0046872">
    <property type="term" value="F:metal ion binding"/>
    <property type="evidence" value="ECO:0007669"/>
    <property type="project" value="UniProtKB-KW"/>
</dbReference>
<evidence type="ECO:0000313" key="11">
    <source>
        <dbReference type="Proteomes" id="UP000750711"/>
    </source>
</evidence>
<keyword evidence="11" id="KW-1185">Reference proteome</keyword>
<reference evidence="10" key="1">
    <citation type="submission" date="2021-03" db="EMBL/GenBank/DDBJ databases">
        <title>Comparative genomics and phylogenomic investigation of the class Geoglossomycetes provide insights into ecological specialization and systematics.</title>
        <authorList>
            <person name="Melie T."/>
            <person name="Pirro S."/>
            <person name="Miller A.N."/>
            <person name="Quandt A."/>
        </authorList>
    </citation>
    <scope>NUCLEOTIDE SEQUENCE</scope>
    <source>
        <strain evidence="10">CAQ_001_2017</strain>
    </source>
</reference>